<keyword evidence="6" id="KW-0150">Chloroplast</keyword>
<keyword evidence="5" id="KW-0699">rRNA-binding</keyword>
<dbReference type="GO" id="GO:0003735">
    <property type="term" value="F:structural constituent of ribosome"/>
    <property type="evidence" value="ECO:0007669"/>
    <property type="project" value="InterPro"/>
</dbReference>
<dbReference type="InterPro" id="IPR001209">
    <property type="entry name" value="Ribosomal_uS14"/>
</dbReference>
<name>A0A097KJZ8_9CHLO</name>
<protein>
    <recommendedName>
        <fullName evidence="4 5">Small ribosomal subunit protein uS14c</fullName>
    </recommendedName>
</protein>
<evidence type="ECO:0000313" key="6">
    <source>
        <dbReference type="EMBL" id="AIT93524.1"/>
    </source>
</evidence>
<evidence type="ECO:0000256" key="3">
    <source>
        <dbReference type="ARBA" id="ARBA00023274"/>
    </source>
</evidence>
<keyword evidence="6" id="KW-0934">Plastid</keyword>
<dbReference type="InterPro" id="IPR023036">
    <property type="entry name" value="Ribosomal_uS14_bac/plastid"/>
</dbReference>
<gene>
    <name evidence="5 6" type="primary">rps14</name>
</gene>
<dbReference type="SUPFAM" id="SSF57716">
    <property type="entry name" value="Glucocorticoid receptor-like (DNA-binding domain)"/>
    <property type="match status" value="1"/>
</dbReference>
<evidence type="ECO:0000256" key="5">
    <source>
        <dbReference type="HAMAP-Rule" id="MF_00537"/>
    </source>
</evidence>
<keyword evidence="2 5" id="KW-0689">Ribosomal protein</keyword>
<keyword evidence="3 5" id="KW-0687">Ribonucleoprotein</keyword>
<sequence>MAKKSIIEREKKRQRLVIKYLQKRYTLKIKMQKAEFLQEKLEIQRKLQQLPRNSSPVRLRNRCLITGRARGYFKDFGLSRHVLREMAHQGFLPGITKSSW</sequence>
<accession>A0A097KJZ8</accession>
<keyword evidence="5" id="KW-0694">RNA-binding</keyword>
<dbReference type="Pfam" id="PF00253">
    <property type="entry name" value="Ribosomal_S14"/>
    <property type="match status" value="1"/>
</dbReference>
<dbReference type="NCBIfam" id="NF006477">
    <property type="entry name" value="PRK08881.1"/>
    <property type="match status" value="1"/>
</dbReference>
<dbReference type="AlphaFoldDB" id="A0A097KJZ8"/>
<comment type="subcellular location">
    <subcellularLocation>
        <location evidence="5">Plastid</location>
        <location evidence="5">Chloroplast</location>
    </subcellularLocation>
</comment>
<dbReference type="HAMAP" id="MF_00537">
    <property type="entry name" value="Ribosomal_uS14_1"/>
    <property type="match status" value="1"/>
</dbReference>
<dbReference type="GO" id="GO:0006412">
    <property type="term" value="P:translation"/>
    <property type="evidence" value="ECO:0007669"/>
    <property type="project" value="UniProtKB-UniRule"/>
</dbReference>
<dbReference type="FunFam" id="1.10.287.1480:FF:000001">
    <property type="entry name" value="30S ribosomal protein S14"/>
    <property type="match status" value="1"/>
</dbReference>
<dbReference type="PANTHER" id="PTHR19836:SF19">
    <property type="entry name" value="SMALL RIBOSOMAL SUBUNIT PROTEIN US14M"/>
    <property type="match status" value="1"/>
</dbReference>
<evidence type="ECO:0000256" key="4">
    <source>
        <dbReference type="ARBA" id="ARBA00035247"/>
    </source>
</evidence>
<dbReference type="GO" id="GO:0019843">
    <property type="term" value="F:rRNA binding"/>
    <property type="evidence" value="ECO:0007669"/>
    <property type="project" value="UniProtKB-UniRule"/>
</dbReference>
<comment type="subunit">
    <text evidence="5">Part of the 30S ribosomal subunit.</text>
</comment>
<comment type="similarity">
    <text evidence="1 5">Belongs to the universal ribosomal protein uS14 family.</text>
</comment>
<dbReference type="PANTHER" id="PTHR19836">
    <property type="entry name" value="30S RIBOSOMAL PROTEIN S14"/>
    <property type="match status" value="1"/>
</dbReference>
<dbReference type="PROSITE" id="PS00527">
    <property type="entry name" value="RIBOSOMAL_S14"/>
    <property type="match status" value="1"/>
</dbReference>
<comment type="function">
    <text evidence="5">Binds 16S rRNA, required for the assembly of 30S particles.</text>
</comment>
<reference evidence="6" key="1">
    <citation type="journal article" date="2014" name="BMC Evol. Biol.">
        <title>Chloroplast phylogenomic analysis resolves deep-level relationships within the green algal class Trebouxiophyceae.</title>
        <authorList>
            <person name="Lemieux C."/>
            <person name="Otis C."/>
            <person name="Turmel M."/>
        </authorList>
    </citation>
    <scope>NUCLEOTIDE SEQUENCE</scope>
</reference>
<dbReference type="InterPro" id="IPR018271">
    <property type="entry name" value="Ribosomal_uS14_CS"/>
</dbReference>
<dbReference type="EMBL" id="KM462862">
    <property type="protein sequence ID" value="AIT93524.1"/>
    <property type="molecule type" value="Genomic_DNA"/>
</dbReference>
<evidence type="ECO:0000256" key="2">
    <source>
        <dbReference type="ARBA" id="ARBA00022980"/>
    </source>
</evidence>
<proteinExistence type="inferred from homology"/>
<dbReference type="GO" id="GO:0009507">
    <property type="term" value="C:chloroplast"/>
    <property type="evidence" value="ECO:0007669"/>
    <property type="project" value="UniProtKB-SubCell"/>
</dbReference>
<organism evidence="6">
    <name type="scientific">Prasiolopsis wulf-kochii</name>
    <dbReference type="NCBI Taxonomy" id="3239232"/>
    <lineage>
        <taxon>Eukaryota</taxon>
        <taxon>Viridiplantae</taxon>
        <taxon>Chlorophyta</taxon>
        <taxon>core chlorophytes</taxon>
        <taxon>Trebouxiophyceae</taxon>
        <taxon>Prasiolales</taxon>
        <taxon>Prasiolaceae</taxon>
        <taxon>Prasiolopsis</taxon>
    </lineage>
</organism>
<evidence type="ECO:0000256" key="1">
    <source>
        <dbReference type="ARBA" id="ARBA00009083"/>
    </source>
</evidence>
<geneLocation type="chloroplast" evidence="6"/>
<dbReference type="Gene3D" id="1.10.287.1480">
    <property type="match status" value="1"/>
</dbReference>
<dbReference type="GO" id="GO:0015935">
    <property type="term" value="C:small ribosomal subunit"/>
    <property type="evidence" value="ECO:0007669"/>
    <property type="project" value="TreeGrafter"/>
</dbReference>